<dbReference type="EC" id="6.3.2.12" evidence="8"/>
<dbReference type="PIRSF" id="PIRSF001563">
    <property type="entry name" value="Folylpolyglu_synth"/>
    <property type="match status" value="1"/>
</dbReference>
<dbReference type="EC" id="6.3.2.17" evidence="8"/>
<gene>
    <name evidence="8" type="ORF">MNBD_BACTEROID05-835</name>
</gene>
<dbReference type="GO" id="GO:0005737">
    <property type="term" value="C:cytoplasm"/>
    <property type="evidence" value="ECO:0007669"/>
    <property type="project" value="TreeGrafter"/>
</dbReference>
<dbReference type="GO" id="GO:0004326">
    <property type="term" value="F:tetrahydrofolylpolyglutamate synthase activity"/>
    <property type="evidence" value="ECO:0007669"/>
    <property type="project" value="UniProtKB-EC"/>
</dbReference>
<dbReference type="SUPFAM" id="SSF53244">
    <property type="entry name" value="MurD-like peptide ligases, peptide-binding domain"/>
    <property type="match status" value="1"/>
</dbReference>
<dbReference type="Gene3D" id="3.40.1190.10">
    <property type="entry name" value="Mur-like, catalytic domain"/>
    <property type="match status" value="1"/>
</dbReference>
<dbReference type="GO" id="GO:0008841">
    <property type="term" value="F:dihydrofolate synthase activity"/>
    <property type="evidence" value="ECO:0007669"/>
    <property type="project" value="UniProtKB-EC"/>
</dbReference>
<dbReference type="GO" id="GO:0046872">
    <property type="term" value="F:metal ion binding"/>
    <property type="evidence" value="ECO:0007669"/>
    <property type="project" value="UniProtKB-KW"/>
</dbReference>
<dbReference type="Gene3D" id="3.90.190.20">
    <property type="entry name" value="Mur ligase, C-terminal domain"/>
    <property type="match status" value="1"/>
</dbReference>
<sequence>MSFHEIDQYLNTFINHENSLNEFSEKDINLNRVCALLQLLGNPQDNLFIVHVAGSKGKGSICAMTASILKEAGYRVGLYTSPHLNHHSERIRVLDKKGLCASEGIFADAISFEDLLGVLEKIKPHIESLLTKEDLGPYSFFEIYTVAAIVYFSQQKVDCVILEAGLGGRLDATNVFDSQIAVVTPISLEHINVLGSTIEKIAREKAAIIKSKNQKVVFSPQEEVVKNVLEERCRLFDIHPIWAQAEDFSAISLALKGAHQNQNASVSVAIVKVLREKGFTIQSLDVCKGLESVYWPVRFEKIKSHPEFILDGAHNRSSTRELVKTFKKYYPDRQATVVLGFSSDKDGRSICEELKPIAKKVVLTKANHPRAKEIEMKLVEDIFSNVLCLQTKSVAQALSLIKEEKDMVLVTGSMFVASEMRRLCLN</sequence>
<keyword evidence="6" id="KW-0460">Magnesium</keyword>
<proteinExistence type="inferred from homology"/>
<evidence type="ECO:0000313" key="8">
    <source>
        <dbReference type="EMBL" id="VAW12370.1"/>
    </source>
</evidence>
<dbReference type="Pfam" id="PF02875">
    <property type="entry name" value="Mur_ligase_C"/>
    <property type="match status" value="1"/>
</dbReference>
<evidence type="ECO:0000256" key="3">
    <source>
        <dbReference type="ARBA" id="ARBA00022723"/>
    </source>
</evidence>
<dbReference type="InterPro" id="IPR036565">
    <property type="entry name" value="Mur-like_cat_sf"/>
</dbReference>
<keyword evidence="2 8" id="KW-0436">Ligase</keyword>
<reference evidence="8" key="1">
    <citation type="submission" date="2018-06" db="EMBL/GenBank/DDBJ databases">
        <authorList>
            <person name="Zhirakovskaya E."/>
        </authorList>
    </citation>
    <scope>NUCLEOTIDE SEQUENCE</scope>
</reference>
<evidence type="ECO:0000256" key="4">
    <source>
        <dbReference type="ARBA" id="ARBA00022741"/>
    </source>
</evidence>
<dbReference type="PANTHER" id="PTHR11136">
    <property type="entry name" value="FOLYLPOLYGLUTAMATE SYNTHASE-RELATED"/>
    <property type="match status" value="1"/>
</dbReference>
<evidence type="ECO:0000256" key="6">
    <source>
        <dbReference type="ARBA" id="ARBA00022842"/>
    </source>
</evidence>
<evidence type="ECO:0000256" key="5">
    <source>
        <dbReference type="ARBA" id="ARBA00022840"/>
    </source>
</evidence>
<dbReference type="SUPFAM" id="SSF53623">
    <property type="entry name" value="MurD-like peptide ligases, catalytic domain"/>
    <property type="match status" value="1"/>
</dbReference>
<dbReference type="InterPro" id="IPR036615">
    <property type="entry name" value="Mur_ligase_C_dom_sf"/>
</dbReference>
<dbReference type="AlphaFoldDB" id="A0A3B0T668"/>
<keyword evidence="5" id="KW-0067">ATP-binding</keyword>
<comment type="similarity">
    <text evidence="1">Belongs to the folylpolyglutamate synthase family.</text>
</comment>
<organism evidence="8">
    <name type="scientific">hydrothermal vent metagenome</name>
    <dbReference type="NCBI Taxonomy" id="652676"/>
    <lineage>
        <taxon>unclassified sequences</taxon>
        <taxon>metagenomes</taxon>
        <taxon>ecological metagenomes</taxon>
    </lineage>
</organism>
<dbReference type="NCBIfam" id="TIGR01499">
    <property type="entry name" value="folC"/>
    <property type="match status" value="1"/>
</dbReference>
<keyword evidence="3" id="KW-0479">Metal-binding</keyword>
<dbReference type="InterPro" id="IPR004101">
    <property type="entry name" value="Mur_ligase_C"/>
</dbReference>
<evidence type="ECO:0000259" key="7">
    <source>
        <dbReference type="Pfam" id="PF02875"/>
    </source>
</evidence>
<dbReference type="GO" id="GO:0005524">
    <property type="term" value="F:ATP binding"/>
    <property type="evidence" value="ECO:0007669"/>
    <property type="project" value="UniProtKB-KW"/>
</dbReference>
<evidence type="ECO:0000256" key="2">
    <source>
        <dbReference type="ARBA" id="ARBA00022598"/>
    </source>
</evidence>
<dbReference type="EMBL" id="UOEN01000098">
    <property type="protein sequence ID" value="VAW12370.1"/>
    <property type="molecule type" value="Genomic_DNA"/>
</dbReference>
<accession>A0A3B0T668</accession>
<dbReference type="PANTHER" id="PTHR11136:SF0">
    <property type="entry name" value="DIHYDROFOLATE SYNTHETASE-RELATED"/>
    <property type="match status" value="1"/>
</dbReference>
<dbReference type="InterPro" id="IPR001645">
    <property type="entry name" value="Folylpolyglutamate_synth"/>
</dbReference>
<keyword evidence="4" id="KW-0547">Nucleotide-binding</keyword>
<name>A0A3B0T668_9ZZZZ</name>
<evidence type="ECO:0000256" key="1">
    <source>
        <dbReference type="ARBA" id="ARBA00008276"/>
    </source>
</evidence>
<feature type="domain" description="Mur ligase C-terminal" evidence="7">
    <location>
        <begin position="298"/>
        <end position="413"/>
    </location>
</feature>
<protein>
    <submittedName>
        <fullName evidence="8">Dihydrofolate synthase @ Folylpolyglutamate synthase</fullName>
        <ecNumber evidence="8">6.3.2.12</ecNumber>
        <ecNumber evidence="8">6.3.2.17</ecNumber>
    </submittedName>
</protein>